<sequence>MRRQGDDCRVAMTIDEPRGRAHPYDPQGPPSLTAVRCRAERPDSLGARVSAASPPPADVNATLTLTAPGPPRFPWSTIQMHTPYAKIPCFVVYLFLRKFLASFEFISQIY</sequence>
<reference evidence="2" key="2">
    <citation type="journal article" date="2018" name="Plant J.">
        <title>The Sorghum bicolor reference genome: improved assembly, gene annotations, a transcriptome atlas, and signatures of genome organization.</title>
        <authorList>
            <person name="McCormick R.F."/>
            <person name="Truong S.K."/>
            <person name="Sreedasyam A."/>
            <person name="Jenkins J."/>
            <person name="Shu S."/>
            <person name="Sims D."/>
            <person name="Kennedy M."/>
            <person name="Amirebrahimi M."/>
            <person name="Weers B.D."/>
            <person name="McKinley B."/>
            <person name="Mattison A."/>
            <person name="Morishige D.T."/>
            <person name="Grimwood J."/>
            <person name="Schmutz J."/>
            <person name="Mullet J.E."/>
        </authorList>
    </citation>
    <scope>NUCLEOTIDE SEQUENCE [LARGE SCALE GENOMIC DNA]</scope>
    <source>
        <strain evidence="2">cv. BTx623</strain>
    </source>
</reference>
<protein>
    <submittedName>
        <fullName evidence="1">Uncharacterized protein</fullName>
    </submittedName>
</protein>
<evidence type="ECO:0000313" key="1">
    <source>
        <dbReference type="EMBL" id="OQU85967.1"/>
    </source>
</evidence>
<dbReference type="InParanoid" id="A0A1Z5RQL9"/>
<accession>A0A1Z5RQL9</accession>
<name>A0A1Z5RQL9_SORBI</name>
<organism evidence="1 2">
    <name type="scientific">Sorghum bicolor</name>
    <name type="common">Sorghum</name>
    <name type="synonym">Sorghum vulgare</name>
    <dbReference type="NCBI Taxonomy" id="4558"/>
    <lineage>
        <taxon>Eukaryota</taxon>
        <taxon>Viridiplantae</taxon>
        <taxon>Streptophyta</taxon>
        <taxon>Embryophyta</taxon>
        <taxon>Tracheophyta</taxon>
        <taxon>Spermatophyta</taxon>
        <taxon>Magnoliopsida</taxon>
        <taxon>Liliopsida</taxon>
        <taxon>Poales</taxon>
        <taxon>Poaceae</taxon>
        <taxon>PACMAD clade</taxon>
        <taxon>Panicoideae</taxon>
        <taxon>Andropogonodae</taxon>
        <taxon>Andropogoneae</taxon>
        <taxon>Sorghinae</taxon>
        <taxon>Sorghum</taxon>
    </lineage>
</organism>
<proteinExistence type="predicted"/>
<gene>
    <name evidence="1" type="ORF">SORBI_3004G347833</name>
</gene>
<dbReference type="AlphaFoldDB" id="A0A1Z5RQL9"/>
<reference evidence="1 2" key="1">
    <citation type="journal article" date="2009" name="Nature">
        <title>The Sorghum bicolor genome and the diversification of grasses.</title>
        <authorList>
            <person name="Paterson A.H."/>
            <person name="Bowers J.E."/>
            <person name="Bruggmann R."/>
            <person name="Dubchak I."/>
            <person name="Grimwood J."/>
            <person name="Gundlach H."/>
            <person name="Haberer G."/>
            <person name="Hellsten U."/>
            <person name="Mitros T."/>
            <person name="Poliakov A."/>
            <person name="Schmutz J."/>
            <person name="Spannagl M."/>
            <person name="Tang H."/>
            <person name="Wang X."/>
            <person name="Wicker T."/>
            <person name="Bharti A.K."/>
            <person name="Chapman J."/>
            <person name="Feltus F.A."/>
            <person name="Gowik U."/>
            <person name="Grigoriev I.V."/>
            <person name="Lyons E."/>
            <person name="Maher C.A."/>
            <person name="Martis M."/>
            <person name="Narechania A."/>
            <person name="Otillar R.P."/>
            <person name="Penning B.W."/>
            <person name="Salamov A.A."/>
            <person name="Wang Y."/>
            <person name="Zhang L."/>
            <person name="Carpita N.C."/>
            <person name="Freeling M."/>
            <person name="Gingle A.R."/>
            <person name="Hash C.T."/>
            <person name="Keller B."/>
            <person name="Klein P."/>
            <person name="Kresovich S."/>
            <person name="McCann M.C."/>
            <person name="Ming R."/>
            <person name="Peterson D.G."/>
            <person name="Mehboob-ur-Rahman"/>
            <person name="Ware D."/>
            <person name="Westhoff P."/>
            <person name="Mayer K.F."/>
            <person name="Messing J."/>
            <person name="Rokhsar D.S."/>
        </authorList>
    </citation>
    <scope>NUCLEOTIDE SEQUENCE [LARGE SCALE GENOMIC DNA]</scope>
    <source>
        <strain evidence="2">cv. BTx623</strain>
    </source>
</reference>
<dbReference type="Gramene" id="OQU85967">
    <property type="protein sequence ID" value="OQU85967"/>
    <property type="gene ID" value="SORBI_3004G347833"/>
</dbReference>
<keyword evidence="2" id="KW-1185">Reference proteome</keyword>
<dbReference type="Proteomes" id="UP000000768">
    <property type="component" value="Chromosome 4"/>
</dbReference>
<evidence type="ECO:0000313" key="2">
    <source>
        <dbReference type="Proteomes" id="UP000000768"/>
    </source>
</evidence>
<dbReference type="EMBL" id="CM000763">
    <property type="protein sequence ID" value="OQU85967.1"/>
    <property type="molecule type" value="Genomic_DNA"/>
</dbReference>